<reference evidence="2 3" key="1">
    <citation type="journal article" date="2024" name="BMC Genomics">
        <title>De novo assembly and annotation of Popillia japonica's genome with initial clues to its potential as an invasive pest.</title>
        <authorList>
            <person name="Cucini C."/>
            <person name="Boschi S."/>
            <person name="Funari R."/>
            <person name="Cardaioli E."/>
            <person name="Iannotti N."/>
            <person name="Marturano G."/>
            <person name="Paoli F."/>
            <person name="Bruttini M."/>
            <person name="Carapelli A."/>
            <person name="Frati F."/>
            <person name="Nardi F."/>
        </authorList>
    </citation>
    <scope>NUCLEOTIDE SEQUENCE [LARGE SCALE GENOMIC DNA]</scope>
    <source>
        <strain evidence="2">DMR45628</strain>
    </source>
</reference>
<sequence length="188" mass="21574">MPPSLRSNGDKNEDLISFMKSEEFTEIIDSIVNKQVKHLNEIINELKSEIQVLKESNIDLIRLLTKNKTHGEICGPQKLKTAEDLFVIYGSTNNTTIKGITAYAHYHVCKLEPEVTETQVITTIKGITAYAHYHVCKLEPEVTETQVISYLKEKNIIGAKCEKMESRRQYNDKIICINLRTYYNIILP</sequence>
<proteinExistence type="predicted"/>
<keyword evidence="3" id="KW-1185">Reference proteome</keyword>
<comment type="caution">
    <text evidence="2">The sequence shown here is derived from an EMBL/GenBank/DDBJ whole genome shotgun (WGS) entry which is preliminary data.</text>
</comment>
<evidence type="ECO:0000256" key="1">
    <source>
        <dbReference type="SAM" id="Coils"/>
    </source>
</evidence>
<keyword evidence="1" id="KW-0175">Coiled coil</keyword>
<dbReference type="Proteomes" id="UP001458880">
    <property type="component" value="Unassembled WGS sequence"/>
</dbReference>
<accession>A0AAW1N409</accession>
<organism evidence="2 3">
    <name type="scientific">Popillia japonica</name>
    <name type="common">Japanese beetle</name>
    <dbReference type="NCBI Taxonomy" id="7064"/>
    <lineage>
        <taxon>Eukaryota</taxon>
        <taxon>Metazoa</taxon>
        <taxon>Ecdysozoa</taxon>
        <taxon>Arthropoda</taxon>
        <taxon>Hexapoda</taxon>
        <taxon>Insecta</taxon>
        <taxon>Pterygota</taxon>
        <taxon>Neoptera</taxon>
        <taxon>Endopterygota</taxon>
        <taxon>Coleoptera</taxon>
        <taxon>Polyphaga</taxon>
        <taxon>Scarabaeiformia</taxon>
        <taxon>Scarabaeidae</taxon>
        <taxon>Rutelinae</taxon>
        <taxon>Popillia</taxon>
    </lineage>
</organism>
<dbReference type="EMBL" id="JASPKY010000018">
    <property type="protein sequence ID" value="KAK9752737.1"/>
    <property type="molecule type" value="Genomic_DNA"/>
</dbReference>
<feature type="coiled-coil region" evidence="1">
    <location>
        <begin position="36"/>
        <end position="63"/>
    </location>
</feature>
<protein>
    <submittedName>
        <fullName evidence="2">Uncharacterized protein</fullName>
    </submittedName>
</protein>
<evidence type="ECO:0000313" key="2">
    <source>
        <dbReference type="EMBL" id="KAK9752737.1"/>
    </source>
</evidence>
<dbReference type="AlphaFoldDB" id="A0AAW1N409"/>
<name>A0AAW1N409_POPJA</name>
<gene>
    <name evidence="2" type="ORF">QE152_g3937</name>
</gene>
<evidence type="ECO:0000313" key="3">
    <source>
        <dbReference type="Proteomes" id="UP001458880"/>
    </source>
</evidence>